<reference evidence="1" key="2">
    <citation type="submission" date="2025-08" db="UniProtKB">
        <authorList>
            <consortium name="Ensembl"/>
        </authorList>
    </citation>
    <scope>IDENTIFICATION</scope>
</reference>
<reference evidence="1" key="3">
    <citation type="submission" date="2025-09" db="UniProtKB">
        <authorList>
            <consortium name="Ensembl"/>
        </authorList>
    </citation>
    <scope>IDENTIFICATION</scope>
</reference>
<evidence type="ECO:0000313" key="1">
    <source>
        <dbReference type="Ensembl" id="ENSSORP00005054758.1"/>
    </source>
</evidence>
<dbReference type="AlphaFoldDB" id="A0A673CS44"/>
<reference evidence="1" key="1">
    <citation type="submission" date="2019-06" db="EMBL/GenBank/DDBJ databases">
        <authorList>
            <consortium name="Wellcome Sanger Institute Data Sharing"/>
        </authorList>
    </citation>
    <scope>NUCLEOTIDE SEQUENCE [LARGE SCALE GENOMIC DNA]</scope>
</reference>
<dbReference type="InParanoid" id="A0A673CS44"/>
<dbReference type="Proteomes" id="UP000472271">
    <property type="component" value="Chromosome 10"/>
</dbReference>
<evidence type="ECO:0000313" key="2">
    <source>
        <dbReference type="Proteomes" id="UP000472271"/>
    </source>
</evidence>
<protein>
    <submittedName>
        <fullName evidence="1">Uncharacterized protein</fullName>
    </submittedName>
</protein>
<proteinExistence type="predicted"/>
<dbReference type="Ensembl" id="ENSSORT00005056034.1">
    <property type="protein sequence ID" value="ENSSORP00005054758.1"/>
    <property type="gene ID" value="ENSSORG00005024499.1"/>
</dbReference>
<accession>A0A673CS44</accession>
<keyword evidence="2" id="KW-1185">Reference proteome</keyword>
<organism evidence="1 2">
    <name type="scientific">Sphaeramia orbicularis</name>
    <name type="common">orbiculate cardinalfish</name>
    <dbReference type="NCBI Taxonomy" id="375764"/>
    <lineage>
        <taxon>Eukaryota</taxon>
        <taxon>Metazoa</taxon>
        <taxon>Chordata</taxon>
        <taxon>Craniata</taxon>
        <taxon>Vertebrata</taxon>
        <taxon>Euteleostomi</taxon>
        <taxon>Actinopterygii</taxon>
        <taxon>Neopterygii</taxon>
        <taxon>Teleostei</taxon>
        <taxon>Neoteleostei</taxon>
        <taxon>Acanthomorphata</taxon>
        <taxon>Gobiaria</taxon>
        <taxon>Kurtiformes</taxon>
        <taxon>Apogonoidei</taxon>
        <taxon>Apogonidae</taxon>
        <taxon>Apogoninae</taxon>
        <taxon>Sphaeramia</taxon>
    </lineage>
</organism>
<sequence>MGSVTKETQKCKYYLRKQLNPLMNHLMLFQCVIDHISAVCG</sequence>
<name>A0A673CS44_9TELE</name>